<dbReference type="EMBL" id="CP155573">
    <property type="protein sequence ID" value="XFO64213.1"/>
    <property type="molecule type" value="Genomic_DNA"/>
</dbReference>
<organism evidence="1 2">
    <name type="scientific">Sporomusa silvacetica DSM 10669</name>
    <dbReference type="NCBI Taxonomy" id="1123289"/>
    <lineage>
        <taxon>Bacteria</taxon>
        <taxon>Bacillati</taxon>
        <taxon>Bacillota</taxon>
        <taxon>Negativicutes</taxon>
        <taxon>Selenomonadales</taxon>
        <taxon>Sporomusaceae</taxon>
        <taxon>Sporomusa</taxon>
    </lineage>
</organism>
<dbReference type="InterPro" id="IPR027268">
    <property type="entry name" value="Peptidase_M4/M1_CTD_sf"/>
</dbReference>
<gene>
    <name evidence="1" type="ORF">SPSIL_003030</name>
</gene>
<proteinExistence type="predicted"/>
<reference evidence="1" key="1">
    <citation type="submission" date="2024-05" db="EMBL/GenBank/DDBJ databases">
        <title>Isolation and characterization of Sporomusa carbonis sp. nov., a carboxydotrophic hydrogenogen in the genus of Sporomusa isolated from a charcoal burning pile.</title>
        <authorList>
            <person name="Boeer T."/>
            <person name="Rosenbaum F."/>
            <person name="Eysell L."/>
            <person name="Mueller V."/>
            <person name="Daniel R."/>
            <person name="Poehlein A."/>
        </authorList>
    </citation>
    <scope>NUCLEOTIDE SEQUENCE [LARGE SCALE GENOMIC DNA]</scope>
    <source>
        <strain evidence="1">DSM 10669</strain>
    </source>
</reference>
<dbReference type="RefSeq" id="WP_094605298.1">
    <property type="nucleotide sequence ID" value="NZ_CP155573.1"/>
</dbReference>
<name>A0ABZ3IFT4_9FIRM</name>
<evidence type="ECO:0000313" key="2">
    <source>
        <dbReference type="Proteomes" id="UP000216752"/>
    </source>
</evidence>
<dbReference type="Gene3D" id="1.10.390.10">
    <property type="entry name" value="Neutral Protease Domain 2"/>
    <property type="match status" value="1"/>
</dbReference>
<dbReference type="Gene3D" id="3.90.1720.10">
    <property type="entry name" value="endopeptidase domain like (from Nostoc punctiforme)"/>
    <property type="match status" value="1"/>
</dbReference>
<protein>
    <recommendedName>
        <fullName evidence="3">DUF1570 domain-containing protein</fullName>
    </recommendedName>
</protein>
<evidence type="ECO:0008006" key="3">
    <source>
        <dbReference type="Google" id="ProtNLM"/>
    </source>
</evidence>
<keyword evidence="2" id="KW-1185">Reference proteome</keyword>
<dbReference type="Proteomes" id="UP000216752">
    <property type="component" value="Chromosome"/>
</dbReference>
<accession>A0ABZ3IFT4</accession>
<evidence type="ECO:0000313" key="1">
    <source>
        <dbReference type="EMBL" id="XFO64213.1"/>
    </source>
</evidence>
<sequence length="442" mass="50573">MKLRLLQQLSALIFTTVIFLYFLPAEASGFPGTIREKANNVEVWAYPDVSKQKSSITTNAIRRLHEYFQAHGVELSRYAPKLLLVRNDADYKNELLMASTGIYRNYATVSQKAKMSGGYAFDSAIIIKIHDNMSDERVAFVTSHEMAHEYQNLMSPRTRQHIPQWYIEGTADFWGVMAVTELNPTANSAIQKRYLDILKEEKHAPLLLLLKTNTEWNYVRIRAKNSSITYAFAYQAVKRLADSYGSDKLLELFRTMEERNRKSRYPFEQAFADVFGLSTDQFVQQYNKELERLGITIDTAPILPAKLANAPSVPDEEPPPLEPTYKSYRESWKPTFVLHEFDIIAPPPGMNWRGNAQEWVDKAEQAGWKVMRDPAQPAVGAILVRSNSATNIVWIGIIREVANGQIQVEFMGNKNTPEIDKMTFTELSKKNFVGYILPERLQ</sequence>